<dbReference type="Proteomes" id="UP000436088">
    <property type="component" value="Unassembled WGS sequence"/>
</dbReference>
<dbReference type="AlphaFoldDB" id="A0A6A3AAK3"/>
<feature type="coiled-coil region" evidence="1">
    <location>
        <begin position="50"/>
        <end position="80"/>
    </location>
</feature>
<feature type="compositionally biased region" description="Polar residues" evidence="2">
    <location>
        <begin position="88"/>
        <end position="97"/>
    </location>
</feature>
<comment type="caution">
    <text evidence="3">The sequence shown here is derived from an EMBL/GenBank/DDBJ whole genome shotgun (WGS) entry which is preliminary data.</text>
</comment>
<feature type="region of interest" description="Disordered" evidence="2">
    <location>
        <begin position="88"/>
        <end position="116"/>
    </location>
</feature>
<name>A0A6A3AAK3_HIBSY</name>
<dbReference type="InterPro" id="IPR035979">
    <property type="entry name" value="RBD_domain_sf"/>
</dbReference>
<evidence type="ECO:0000256" key="2">
    <source>
        <dbReference type="SAM" id="MobiDB-lite"/>
    </source>
</evidence>
<evidence type="ECO:0000313" key="3">
    <source>
        <dbReference type="EMBL" id="KAE8701474.1"/>
    </source>
</evidence>
<evidence type="ECO:0000256" key="1">
    <source>
        <dbReference type="SAM" id="Coils"/>
    </source>
</evidence>
<sequence>MVPLPPSQPRNPRRFAATCAVAASSVSHSTVPPSTSRFTPLPHGFSLDSAKDLEARVKELKVQVSDLKKREQELKMLENALTRGRSSGLVSASTSFSGKEKHSMETEKERTKSRKRHMRVFTRRMLAGLRHYVRTGGKHKVRKSSAVQAIPALPIADIDLVGTKESTTIGHSNEKFSEVKRRRKNGVHNSSKEDQPRISNGFRNDCYTIFIENLPATIHWKRLGSIFGIHDQVIDAFIPNKRTRKGCDSLRMVKDEKLETLAEWFSRVETWSESLVVECRRVWLVAKVFRFTLGIGIPSKNITTKWGKLVAIDNSCEFPSSFDRTKIQILTKAQGRIDELIELKVGDNLFKIMVHEVDHSFKPNSWVPEDCDISLELYPSIGS</sequence>
<feature type="region of interest" description="Disordered" evidence="2">
    <location>
        <begin position="171"/>
        <end position="197"/>
    </location>
</feature>
<feature type="compositionally biased region" description="Basic and acidic residues" evidence="2">
    <location>
        <begin position="98"/>
        <end position="110"/>
    </location>
</feature>
<protein>
    <submittedName>
        <fullName evidence="3">Uncharacterized protein</fullName>
    </submittedName>
</protein>
<proteinExistence type="predicted"/>
<evidence type="ECO:0000313" key="4">
    <source>
        <dbReference type="Proteomes" id="UP000436088"/>
    </source>
</evidence>
<dbReference type="SUPFAM" id="SSF54928">
    <property type="entry name" value="RNA-binding domain, RBD"/>
    <property type="match status" value="1"/>
</dbReference>
<dbReference type="EMBL" id="VEPZ02001023">
    <property type="protein sequence ID" value="KAE8701474.1"/>
    <property type="molecule type" value="Genomic_DNA"/>
</dbReference>
<dbReference type="GO" id="GO:0003676">
    <property type="term" value="F:nucleic acid binding"/>
    <property type="evidence" value="ECO:0007669"/>
    <property type="project" value="InterPro"/>
</dbReference>
<keyword evidence="4" id="KW-1185">Reference proteome</keyword>
<gene>
    <name evidence="3" type="ORF">F3Y22_tig00110547pilonHSYRG00009</name>
</gene>
<keyword evidence="1" id="KW-0175">Coiled coil</keyword>
<organism evidence="3 4">
    <name type="scientific">Hibiscus syriacus</name>
    <name type="common">Rose of Sharon</name>
    <dbReference type="NCBI Taxonomy" id="106335"/>
    <lineage>
        <taxon>Eukaryota</taxon>
        <taxon>Viridiplantae</taxon>
        <taxon>Streptophyta</taxon>
        <taxon>Embryophyta</taxon>
        <taxon>Tracheophyta</taxon>
        <taxon>Spermatophyta</taxon>
        <taxon>Magnoliopsida</taxon>
        <taxon>eudicotyledons</taxon>
        <taxon>Gunneridae</taxon>
        <taxon>Pentapetalae</taxon>
        <taxon>rosids</taxon>
        <taxon>malvids</taxon>
        <taxon>Malvales</taxon>
        <taxon>Malvaceae</taxon>
        <taxon>Malvoideae</taxon>
        <taxon>Hibiscus</taxon>
    </lineage>
</organism>
<accession>A0A6A3AAK3</accession>
<reference evidence="3" key="1">
    <citation type="submission" date="2019-09" db="EMBL/GenBank/DDBJ databases">
        <title>Draft genome information of white flower Hibiscus syriacus.</title>
        <authorList>
            <person name="Kim Y.-M."/>
        </authorList>
    </citation>
    <scope>NUCLEOTIDE SEQUENCE [LARGE SCALE GENOMIC DNA]</scope>
    <source>
        <strain evidence="3">YM2019G1</strain>
    </source>
</reference>